<evidence type="ECO:0000313" key="2">
    <source>
        <dbReference type="Proteomes" id="UP000054217"/>
    </source>
</evidence>
<keyword evidence="2" id="KW-1185">Reference proteome</keyword>
<organism evidence="1 2">
    <name type="scientific">Pisolithus tinctorius Marx 270</name>
    <dbReference type="NCBI Taxonomy" id="870435"/>
    <lineage>
        <taxon>Eukaryota</taxon>
        <taxon>Fungi</taxon>
        <taxon>Dikarya</taxon>
        <taxon>Basidiomycota</taxon>
        <taxon>Agaricomycotina</taxon>
        <taxon>Agaricomycetes</taxon>
        <taxon>Agaricomycetidae</taxon>
        <taxon>Boletales</taxon>
        <taxon>Sclerodermatineae</taxon>
        <taxon>Pisolithaceae</taxon>
        <taxon>Pisolithus</taxon>
    </lineage>
</organism>
<reference evidence="2" key="2">
    <citation type="submission" date="2015-01" db="EMBL/GenBank/DDBJ databases">
        <title>Evolutionary Origins and Diversification of the Mycorrhizal Mutualists.</title>
        <authorList>
            <consortium name="DOE Joint Genome Institute"/>
            <consortium name="Mycorrhizal Genomics Consortium"/>
            <person name="Kohler A."/>
            <person name="Kuo A."/>
            <person name="Nagy L.G."/>
            <person name="Floudas D."/>
            <person name="Copeland A."/>
            <person name="Barry K.W."/>
            <person name="Cichocki N."/>
            <person name="Veneault-Fourrey C."/>
            <person name="LaButti K."/>
            <person name="Lindquist E.A."/>
            <person name="Lipzen A."/>
            <person name="Lundell T."/>
            <person name="Morin E."/>
            <person name="Murat C."/>
            <person name="Riley R."/>
            <person name="Ohm R."/>
            <person name="Sun H."/>
            <person name="Tunlid A."/>
            <person name="Henrissat B."/>
            <person name="Grigoriev I.V."/>
            <person name="Hibbett D.S."/>
            <person name="Martin F."/>
        </authorList>
    </citation>
    <scope>NUCLEOTIDE SEQUENCE [LARGE SCALE GENOMIC DNA]</scope>
    <source>
        <strain evidence="2">Marx 270</strain>
    </source>
</reference>
<sequence length="66" mass="7252">MSQLGSDVRCGGNSGNVSGRHVQIELISYSHSSSCGKLVCVRMSDLCELLQGTKYYRKQNSWKLVG</sequence>
<dbReference type="EMBL" id="KN832061">
    <property type="protein sequence ID" value="KIN95726.1"/>
    <property type="molecule type" value="Genomic_DNA"/>
</dbReference>
<dbReference type="AlphaFoldDB" id="A0A0C3JDI5"/>
<name>A0A0C3JDI5_PISTI</name>
<protein>
    <submittedName>
        <fullName evidence="1">Uncharacterized protein</fullName>
    </submittedName>
</protein>
<evidence type="ECO:0000313" key="1">
    <source>
        <dbReference type="EMBL" id="KIN95726.1"/>
    </source>
</evidence>
<reference evidence="1 2" key="1">
    <citation type="submission" date="2014-04" db="EMBL/GenBank/DDBJ databases">
        <authorList>
            <consortium name="DOE Joint Genome Institute"/>
            <person name="Kuo A."/>
            <person name="Kohler A."/>
            <person name="Costa M.D."/>
            <person name="Nagy L.G."/>
            <person name="Floudas D."/>
            <person name="Copeland A."/>
            <person name="Barry K.W."/>
            <person name="Cichocki N."/>
            <person name="Veneault-Fourrey C."/>
            <person name="LaButti K."/>
            <person name="Lindquist E.A."/>
            <person name="Lipzen A."/>
            <person name="Lundell T."/>
            <person name="Morin E."/>
            <person name="Murat C."/>
            <person name="Sun H."/>
            <person name="Tunlid A."/>
            <person name="Henrissat B."/>
            <person name="Grigoriev I.V."/>
            <person name="Hibbett D.S."/>
            <person name="Martin F."/>
            <person name="Nordberg H.P."/>
            <person name="Cantor M.N."/>
            <person name="Hua S.X."/>
        </authorList>
    </citation>
    <scope>NUCLEOTIDE SEQUENCE [LARGE SCALE GENOMIC DNA]</scope>
    <source>
        <strain evidence="1 2">Marx 270</strain>
    </source>
</reference>
<accession>A0A0C3JDI5</accession>
<dbReference type="InParanoid" id="A0A0C3JDI5"/>
<gene>
    <name evidence="1" type="ORF">M404DRAFT_1007222</name>
</gene>
<proteinExistence type="predicted"/>
<dbReference type="HOGENOM" id="CLU_2832187_0_0_1"/>
<dbReference type="Proteomes" id="UP000054217">
    <property type="component" value="Unassembled WGS sequence"/>
</dbReference>